<dbReference type="InterPro" id="IPR036792">
    <property type="entry name" value="Asp_carbatrfase_reg_C_sf"/>
</dbReference>
<evidence type="ECO:0000256" key="6">
    <source>
        <dbReference type="ARBA" id="ARBA00022975"/>
    </source>
</evidence>
<comment type="caution">
    <text evidence="10">The sequence shown here is derived from an EMBL/GenBank/DDBJ whole genome shotgun (WGS) entry which is preliminary data.</text>
</comment>
<dbReference type="EMBL" id="DSLA01000048">
    <property type="protein sequence ID" value="HEH35133.1"/>
    <property type="molecule type" value="Genomic_DNA"/>
</dbReference>
<reference evidence="10" key="1">
    <citation type="journal article" date="2020" name="mSystems">
        <title>Genome- and Community-Level Interaction Insights into Carbon Utilization and Element Cycling Functions of Hydrothermarchaeota in Hydrothermal Sediment.</title>
        <authorList>
            <person name="Zhou Z."/>
            <person name="Liu Y."/>
            <person name="Xu W."/>
            <person name="Pan J."/>
            <person name="Luo Z.H."/>
            <person name="Li M."/>
        </authorList>
    </citation>
    <scope>NUCLEOTIDE SEQUENCE [LARGE SCALE GENOMIC DNA]</scope>
    <source>
        <strain evidence="10">SpSt-26</strain>
    </source>
</reference>
<dbReference type="Gene3D" id="2.30.30.20">
    <property type="entry name" value="Aspartate carbamoyltransferase regulatory subunit, C-terminal domain"/>
    <property type="match status" value="1"/>
</dbReference>
<evidence type="ECO:0000256" key="3">
    <source>
        <dbReference type="ARBA" id="ARBA00021764"/>
    </source>
</evidence>
<accession>A0A7J2THR9</accession>
<dbReference type="InterPro" id="IPR020542">
    <property type="entry name" value="Asp_carbamoyltrfase_reg_C"/>
</dbReference>
<dbReference type="InterPro" id="IPR036793">
    <property type="entry name" value="Asp_carbatrfase_reg_N_sf"/>
</dbReference>
<keyword evidence="4 7" id="KW-0479">Metal-binding</keyword>
<organism evidence="10">
    <name type="scientific">Archaeoglobus fulgidus</name>
    <dbReference type="NCBI Taxonomy" id="2234"/>
    <lineage>
        <taxon>Archaea</taxon>
        <taxon>Methanobacteriati</taxon>
        <taxon>Methanobacteriota</taxon>
        <taxon>Archaeoglobi</taxon>
        <taxon>Archaeoglobales</taxon>
        <taxon>Archaeoglobaceae</taxon>
        <taxon>Archaeoglobus</taxon>
    </lineage>
</organism>
<feature type="domain" description="Aspartate carbamoyltransferase regulatory subunit N-terminal" evidence="8">
    <location>
        <begin position="7"/>
        <end position="97"/>
    </location>
</feature>
<evidence type="ECO:0000259" key="9">
    <source>
        <dbReference type="Pfam" id="PF02748"/>
    </source>
</evidence>
<evidence type="ECO:0000256" key="4">
    <source>
        <dbReference type="ARBA" id="ARBA00022723"/>
    </source>
</evidence>
<feature type="binding site" evidence="7">
    <location>
        <position position="142"/>
    </location>
    <ligand>
        <name>Zn(2+)</name>
        <dbReference type="ChEBI" id="CHEBI:29105"/>
    </ligand>
</feature>
<evidence type="ECO:0000256" key="7">
    <source>
        <dbReference type="HAMAP-Rule" id="MF_00002"/>
    </source>
</evidence>
<dbReference type="PANTHER" id="PTHR35805">
    <property type="entry name" value="ASPARTATE CARBAMOYLTRANSFERASE REGULATORY CHAIN"/>
    <property type="match status" value="1"/>
</dbReference>
<keyword evidence="10" id="KW-0808">Transferase</keyword>
<dbReference type="Gene3D" id="3.30.70.140">
    <property type="entry name" value="Aspartate carbamoyltransferase regulatory subunit, N-terminal domain"/>
    <property type="match status" value="1"/>
</dbReference>
<evidence type="ECO:0000256" key="5">
    <source>
        <dbReference type="ARBA" id="ARBA00022833"/>
    </source>
</evidence>
<dbReference type="NCBIfam" id="TIGR00240">
    <property type="entry name" value="ATCase_reg"/>
    <property type="match status" value="1"/>
</dbReference>
<gene>
    <name evidence="7" type="primary">pyrI</name>
    <name evidence="10" type="ORF">ENP88_03050</name>
</gene>
<dbReference type="GO" id="GO:0006221">
    <property type="term" value="P:pyrimidine nucleotide biosynthetic process"/>
    <property type="evidence" value="ECO:0007669"/>
    <property type="project" value="UniProtKB-UniRule"/>
</dbReference>
<evidence type="ECO:0000313" key="10">
    <source>
        <dbReference type="EMBL" id="HEH35133.1"/>
    </source>
</evidence>
<feature type="domain" description="Aspartate carbamoyltransferase regulatory subunit C-terminal" evidence="9">
    <location>
        <begin position="103"/>
        <end position="147"/>
    </location>
</feature>
<dbReference type="SUPFAM" id="SSF54893">
    <property type="entry name" value="Aspartate carbamoyltransferase, Regulatory-chain, N-terminal domain"/>
    <property type="match status" value="1"/>
</dbReference>
<dbReference type="InterPro" id="IPR002801">
    <property type="entry name" value="Asp_carbamoylTrfase_reg"/>
</dbReference>
<dbReference type="Pfam" id="PF02748">
    <property type="entry name" value="PyrI_C"/>
    <property type="match status" value="1"/>
</dbReference>
<dbReference type="GO" id="GO:0006207">
    <property type="term" value="P:'de novo' pyrimidine nucleobase biosynthetic process"/>
    <property type="evidence" value="ECO:0007669"/>
    <property type="project" value="InterPro"/>
</dbReference>
<evidence type="ECO:0000256" key="2">
    <source>
        <dbReference type="ARBA" id="ARBA00010498"/>
    </source>
</evidence>
<evidence type="ECO:0000259" key="8">
    <source>
        <dbReference type="Pfam" id="PF01948"/>
    </source>
</evidence>
<dbReference type="HAMAP" id="MF_00002">
    <property type="entry name" value="Asp_carb_tr_reg"/>
    <property type="match status" value="1"/>
</dbReference>
<keyword evidence="6 7" id="KW-0665">Pyrimidine biosynthesis</keyword>
<keyword evidence="5 7" id="KW-0862">Zinc</keyword>
<feature type="binding site" evidence="7">
    <location>
        <position position="109"/>
    </location>
    <ligand>
        <name>Zn(2+)</name>
        <dbReference type="ChEBI" id="CHEBI:29105"/>
    </ligand>
</feature>
<dbReference type="GO" id="GO:0009347">
    <property type="term" value="C:aspartate carbamoyltransferase complex"/>
    <property type="evidence" value="ECO:0007669"/>
    <property type="project" value="InterPro"/>
</dbReference>
<evidence type="ECO:0000256" key="1">
    <source>
        <dbReference type="ARBA" id="ARBA00002565"/>
    </source>
</evidence>
<comment type="function">
    <text evidence="1 7">Involved in allosteric regulation of aspartate carbamoyltransferase.</text>
</comment>
<dbReference type="GO" id="GO:0016740">
    <property type="term" value="F:transferase activity"/>
    <property type="evidence" value="ECO:0007669"/>
    <property type="project" value="UniProtKB-KW"/>
</dbReference>
<dbReference type="Pfam" id="PF01948">
    <property type="entry name" value="PyrI"/>
    <property type="match status" value="1"/>
</dbReference>
<feature type="binding site" evidence="7">
    <location>
        <position position="114"/>
    </location>
    <ligand>
        <name>Zn(2+)</name>
        <dbReference type="ChEBI" id="CHEBI:29105"/>
    </ligand>
</feature>
<name>A0A7J2THR9_ARCFL</name>
<dbReference type="GO" id="GO:0046872">
    <property type="term" value="F:metal ion binding"/>
    <property type="evidence" value="ECO:0007669"/>
    <property type="project" value="UniProtKB-KW"/>
</dbReference>
<dbReference type="SUPFAM" id="SSF57825">
    <property type="entry name" value="Aspartate carbamoyltransferase, Regulatory-chain, C-terminal domain"/>
    <property type="match status" value="1"/>
</dbReference>
<dbReference type="AlphaFoldDB" id="A0A7J2THR9"/>
<sequence length="154" mass="17438">MSERELVISKIREGTVIDHINAGRALLVLKILGIDEKTKETVSLAMNVPSRKMGKKDIVKVEGLFISEEKLNKIALIAPNATINLVREYRIEKKFKVRPPEIVRRILKCPNKMCISNSKEPVESLFHISLKGDEVVAKCHYCGRKITDLAKFIV</sequence>
<feature type="binding site" evidence="7">
    <location>
        <position position="139"/>
    </location>
    <ligand>
        <name>Zn(2+)</name>
        <dbReference type="ChEBI" id="CHEBI:29105"/>
    </ligand>
</feature>
<comment type="subunit">
    <text evidence="7">Contains catalytic and regulatory chains.</text>
</comment>
<dbReference type="InterPro" id="IPR020545">
    <property type="entry name" value="Asp_carbamoyltransf_reg_N"/>
</dbReference>
<protein>
    <recommendedName>
        <fullName evidence="3 7">Aspartate carbamoyltransferase regulatory chain</fullName>
    </recommendedName>
</protein>
<comment type="similarity">
    <text evidence="2 7">Belongs to the PyrI family.</text>
</comment>
<dbReference type="PANTHER" id="PTHR35805:SF1">
    <property type="entry name" value="ASPARTATE CARBAMOYLTRANSFERASE REGULATORY CHAIN"/>
    <property type="match status" value="1"/>
</dbReference>
<proteinExistence type="inferred from homology"/>
<comment type="cofactor">
    <cofactor evidence="7">
        <name>Zn(2+)</name>
        <dbReference type="ChEBI" id="CHEBI:29105"/>
    </cofactor>
    <text evidence="7">Binds 1 zinc ion per subunit.</text>
</comment>